<dbReference type="PANTHER" id="PTHR21064">
    <property type="entry name" value="AMINOGLYCOSIDE PHOSPHOTRANSFERASE DOMAIN-CONTAINING PROTEIN-RELATED"/>
    <property type="match status" value="1"/>
</dbReference>
<accession>A0A1I1LMY1</accession>
<keyword evidence="3" id="KW-0418">Kinase</keyword>
<protein>
    <submittedName>
        <fullName evidence="3">Ser/Thr protein kinase RdoA involved in Cpx stress response, MazF antagonist</fullName>
    </submittedName>
</protein>
<comment type="similarity">
    <text evidence="1">Belongs to the pseudomonas-type ThrB family.</text>
</comment>
<evidence type="ECO:0000256" key="1">
    <source>
        <dbReference type="ARBA" id="ARBA00038240"/>
    </source>
</evidence>
<keyword evidence="3" id="KW-0808">Transferase</keyword>
<dbReference type="STRING" id="728005.SAMN04488059_11048"/>
<dbReference type="Pfam" id="PF01636">
    <property type="entry name" value="APH"/>
    <property type="match status" value="1"/>
</dbReference>
<dbReference type="GO" id="GO:0004413">
    <property type="term" value="F:homoserine kinase activity"/>
    <property type="evidence" value="ECO:0007669"/>
    <property type="project" value="TreeGrafter"/>
</dbReference>
<dbReference type="Gene3D" id="3.90.1200.10">
    <property type="match status" value="1"/>
</dbReference>
<name>A0A1I1LMY1_9HYPH</name>
<evidence type="ECO:0000259" key="2">
    <source>
        <dbReference type="Pfam" id="PF01636"/>
    </source>
</evidence>
<organism evidence="3 4">
    <name type="scientific">Devosia psychrophila</name>
    <dbReference type="NCBI Taxonomy" id="728005"/>
    <lineage>
        <taxon>Bacteria</taxon>
        <taxon>Pseudomonadati</taxon>
        <taxon>Pseudomonadota</taxon>
        <taxon>Alphaproteobacteria</taxon>
        <taxon>Hyphomicrobiales</taxon>
        <taxon>Devosiaceae</taxon>
        <taxon>Devosia</taxon>
    </lineage>
</organism>
<evidence type="ECO:0000313" key="3">
    <source>
        <dbReference type="EMBL" id="SFC73922.1"/>
    </source>
</evidence>
<dbReference type="RefSeq" id="WP_052952898.1">
    <property type="nucleotide sequence ID" value="NZ_FOMB01000010.1"/>
</dbReference>
<sequence>MPLTALEVEPALSCWTDVDGGSARLINHSENQTFQIDTAERGSFTLRVHRIGYQSRISIDSELAWLTALRRDTALPTPEPVVGTDGALLQHFSTPRGDRLAVLFRHLPGGEPSPDSNMGNLFGTLGRYAAIMHHHVTRWQRPAGFQRQVWQASTILDADAPWGDWRIAPGVNAGNRAILDRLDAALWHRLAEYGTTADRYGLIHADMRLGNLLVDGDTTHLIDFDDCGFCWFAYDFAAAISFHETNPAIPALKASWIQGYQAVRPLQAEDIAAIDSMVMLRRMALLAWIGSHAETKLAQQHMRGFADGTAQLAERYLRGRIWS</sequence>
<dbReference type="InterPro" id="IPR011009">
    <property type="entry name" value="Kinase-like_dom_sf"/>
</dbReference>
<proteinExistence type="inferred from homology"/>
<gene>
    <name evidence="3" type="ORF">SAMN04488059_11048</name>
</gene>
<feature type="domain" description="Aminoglycoside phosphotransferase" evidence="2">
    <location>
        <begin position="26"/>
        <end position="266"/>
    </location>
</feature>
<dbReference type="GO" id="GO:0009088">
    <property type="term" value="P:threonine biosynthetic process"/>
    <property type="evidence" value="ECO:0007669"/>
    <property type="project" value="TreeGrafter"/>
</dbReference>
<evidence type="ECO:0000313" key="4">
    <source>
        <dbReference type="Proteomes" id="UP000182258"/>
    </source>
</evidence>
<dbReference type="SUPFAM" id="SSF56112">
    <property type="entry name" value="Protein kinase-like (PK-like)"/>
    <property type="match status" value="1"/>
</dbReference>
<dbReference type="PANTHER" id="PTHR21064:SF6">
    <property type="entry name" value="AMINOGLYCOSIDE PHOSPHOTRANSFERASE DOMAIN-CONTAINING PROTEIN"/>
    <property type="match status" value="1"/>
</dbReference>
<dbReference type="EMBL" id="FOMB01000010">
    <property type="protein sequence ID" value="SFC73922.1"/>
    <property type="molecule type" value="Genomic_DNA"/>
</dbReference>
<dbReference type="InterPro" id="IPR002575">
    <property type="entry name" value="Aminoglycoside_PTrfase"/>
</dbReference>
<dbReference type="Proteomes" id="UP000182258">
    <property type="component" value="Unassembled WGS sequence"/>
</dbReference>
<dbReference type="InterPro" id="IPR050249">
    <property type="entry name" value="Pseudomonas-type_ThrB"/>
</dbReference>
<dbReference type="AlphaFoldDB" id="A0A1I1LMY1"/>
<dbReference type="OrthoDB" id="241498at2"/>
<reference evidence="3 4" key="1">
    <citation type="submission" date="2016-10" db="EMBL/GenBank/DDBJ databases">
        <authorList>
            <person name="de Groot N.N."/>
        </authorList>
    </citation>
    <scope>NUCLEOTIDE SEQUENCE [LARGE SCALE GENOMIC DNA]</scope>
    <source>
        <strain evidence="3 4">CGMCC 1.10210</strain>
    </source>
</reference>